<evidence type="ECO:0000313" key="3">
    <source>
        <dbReference type="Proteomes" id="UP000244081"/>
    </source>
</evidence>
<evidence type="ECO:0000256" key="1">
    <source>
        <dbReference type="SAM" id="Phobius"/>
    </source>
</evidence>
<dbReference type="RefSeq" id="WP_107989669.1">
    <property type="nucleotide sequence ID" value="NZ_QAYG01000003.1"/>
</dbReference>
<proteinExistence type="predicted"/>
<feature type="transmembrane region" description="Helical" evidence="1">
    <location>
        <begin position="80"/>
        <end position="102"/>
    </location>
</feature>
<evidence type="ECO:0000313" key="2">
    <source>
        <dbReference type="EMBL" id="PTW60823.1"/>
    </source>
</evidence>
<feature type="transmembrane region" description="Helical" evidence="1">
    <location>
        <begin position="178"/>
        <end position="196"/>
    </location>
</feature>
<protein>
    <submittedName>
        <fullName evidence="2">BASS family bile acid:Na+ symporter</fullName>
    </submittedName>
</protein>
<dbReference type="AlphaFoldDB" id="A0A2T5VAN6"/>
<accession>A0A2T5VAN6</accession>
<comment type="caution">
    <text evidence="2">The sequence shown here is derived from an EMBL/GenBank/DDBJ whole genome shotgun (WGS) entry which is preliminary data.</text>
</comment>
<feature type="transmembrane region" description="Helical" evidence="1">
    <location>
        <begin position="217"/>
        <end position="236"/>
    </location>
</feature>
<dbReference type="Proteomes" id="UP000244081">
    <property type="component" value="Unassembled WGS sequence"/>
</dbReference>
<sequence length="336" mass="35289">MNFRSIAPTARKALAAPRAALNFLGRHGARAAAASAVAGLMLPAFSATLRPWIPYAIFALLVLAFLRVEPAGVARRLTRPMIIVVAVVWMMAAIPLGAGLVAHAFHLETLAPQMMLALFIVTAAPPVMSAPAFAFLMGLDGALSLTVMVACVLLTPLAAPFVAGFLLADALPLEPLTLAMNLGGLLVGSIAVAWAVRRMAGRTRIAAARSEIDGINVILLFAFIVMAMDGVVDRFMSDPMLIVAITALTFAVAFAQIAVTYLGLRRIGRADAFTIALAAGNRNMGLMVAAMGGAVPDLTWLYFALGQFPIYMLPLILKPLARRMAAADGAPATADR</sequence>
<feature type="transmembrane region" description="Helical" evidence="1">
    <location>
        <begin position="242"/>
        <end position="263"/>
    </location>
</feature>
<organism evidence="2 3">
    <name type="scientific">Breoghania corrubedonensis</name>
    <dbReference type="NCBI Taxonomy" id="665038"/>
    <lineage>
        <taxon>Bacteria</taxon>
        <taxon>Pseudomonadati</taxon>
        <taxon>Pseudomonadota</taxon>
        <taxon>Alphaproteobacteria</taxon>
        <taxon>Hyphomicrobiales</taxon>
        <taxon>Stappiaceae</taxon>
        <taxon>Breoghania</taxon>
    </lineage>
</organism>
<feature type="transmembrane region" description="Helical" evidence="1">
    <location>
        <begin position="143"/>
        <end position="166"/>
    </location>
</feature>
<name>A0A2T5VAN6_9HYPH</name>
<feature type="transmembrane region" description="Helical" evidence="1">
    <location>
        <begin position="114"/>
        <end position="136"/>
    </location>
</feature>
<reference evidence="2 3" key="1">
    <citation type="submission" date="2018-04" db="EMBL/GenBank/DDBJ databases">
        <title>Genomic Encyclopedia of Archaeal and Bacterial Type Strains, Phase II (KMG-II): from individual species to whole genera.</title>
        <authorList>
            <person name="Goeker M."/>
        </authorList>
    </citation>
    <scope>NUCLEOTIDE SEQUENCE [LARGE SCALE GENOMIC DNA]</scope>
    <source>
        <strain evidence="2 3">DSM 23382</strain>
    </source>
</reference>
<dbReference type="Gene3D" id="1.20.1530.20">
    <property type="match status" value="1"/>
</dbReference>
<keyword evidence="1" id="KW-1133">Transmembrane helix</keyword>
<dbReference type="EMBL" id="QAYG01000003">
    <property type="protein sequence ID" value="PTW60823.1"/>
    <property type="molecule type" value="Genomic_DNA"/>
</dbReference>
<keyword evidence="1" id="KW-0812">Transmembrane</keyword>
<dbReference type="InterPro" id="IPR038770">
    <property type="entry name" value="Na+/solute_symporter_sf"/>
</dbReference>
<keyword evidence="3" id="KW-1185">Reference proteome</keyword>
<keyword evidence="1" id="KW-0472">Membrane</keyword>
<gene>
    <name evidence="2" type="ORF">C8N35_1032</name>
</gene>
<dbReference type="OrthoDB" id="7262824at2"/>
<feature type="transmembrane region" description="Helical" evidence="1">
    <location>
        <begin position="52"/>
        <end position="68"/>
    </location>
</feature>